<evidence type="ECO:0000313" key="5">
    <source>
        <dbReference type="Proteomes" id="UP000078555"/>
    </source>
</evidence>
<dbReference type="EMBL" id="FLRD01000115">
    <property type="protein sequence ID" value="SBT40711.1"/>
    <property type="molecule type" value="Genomic_DNA"/>
</dbReference>
<keyword evidence="5" id="KW-1185">Reference proteome</keyword>
<feature type="compositionally biased region" description="Polar residues" evidence="1">
    <location>
        <begin position="97"/>
        <end position="107"/>
    </location>
</feature>
<name>A0A1A8ZA78_PLAOA</name>
<proteinExistence type="predicted"/>
<evidence type="ECO:0000313" key="4">
    <source>
        <dbReference type="EMBL" id="SBT40711.1"/>
    </source>
</evidence>
<organism evidence="4 5">
    <name type="scientific">Plasmodium ovale wallikeri</name>
    <dbReference type="NCBI Taxonomy" id="864142"/>
    <lineage>
        <taxon>Eukaryota</taxon>
        <taxon>Sar</taxon>
        <taxon>Alveolata</taxon>
        <taxon>Apicomplexa</taxon>
        <taxon>Aconoidasida</taxon>
        <taxon>Haemosporida</taxon>
        <taxon>Plasmodiidae</taxon>
        <taxon>Plasmodium</taxon>
        <taxon>Plasmodium (Plasmodium)</taxon>
    </lineage>
</organism>
<feature type="region of interest" description="Disordered" evidence="1">
    <location>
        <begin position="326"/>
        <end position="345"/>
    </location>
</feature>
<feature type="chain" id="PRO_5008382493" evidence="2">
    <location>
        <begin position="22"/>
        <end position="487"/>
    </location>
</feature>
<feature type="signal peptide" evidence="2">
    <location>
        <begin position="1"/>
        <end position="21"/>
    </location>
</feature>
<evidence type="ECO:0000259" key="3">
    <source>
        <dbReference type="Pfam" id="PF12948"/>
    </source>
</evidence>
<feature type="domain" description="Merozoite surface protein C-terminal" evidence="3">
    <location>
        <begin position="362"/>
        <end position="478"/>
    </location>
</feature>
<dbReference type="InterPro" id="IPR024781">
    <property type="entry name" value="MSP_C"/>
</dbReference>
<feature type="compositionally biased region" description="Polar residues" evidence="1">
    <location>
        <begin position="265"/>
        <end position="281"/>
    </location>
</feature>
<feature type="region of interest" description="Disordered" evidence="1">
    <location>
        <begin position="93"/>
        <end position="125"/>
    </location>
</feature>
<gene>
    <name evidence="4" type="ORF">POVWA1_042630</name>
</gene>
<dbReference type="AlphaFoldDB" id="A0A1A8ZA78"/>
<dbReference type="Pfam" id="PF12948">
    <property type="entry name" value="MSP7_C"/>
    <property type="match status" value="1"/>
</dbReference>
<feature type="region of interest" description="Disordered" evidence="1">
    <location>
        <begin position="178"/>
        <end position="313"/>
    </location>
</feature>
<feature type="compositionally biased region" description="Low complexity" evidence="1">
    <location>
        <begin position="328"/>
        <end position="342"/>
    </location>
</feature>
<keyword evidence="2" id="KW-0732">Signal</keyword>
<accession>A0A1A8ZA78</accession>
<dbReference type="Proteomes" id="UP000078555">
    <property type="component" value="Unassembled WGS sequence"/>
</dbReference>
<reference evidence="5" key="1">
    <citation type="submission" date="2016-05" db="EMBL/GenBank/DDBJ databases">
        <authorList>
            <person name="Naeem Raeece"/>
        </authorList>
    </citation>
    <scope>NUCLEOTIDE SEQUENCE [LARGE SCALE GENOMIC DNA]</scope>
</reference>
<sequence>MQTKVYFFFPVFLFSIHYVLGGEEYGTSQNTNKNDDENIDELSEELQNVNANLTNNHPSTLGNDLEKLKNILKKLETFQEQSDDDLDDEYELDGENIDNSFGKQNNKGLDETDSDNSYVNGSSDEDVLKNWEQIVDNEKSSTWGNSDKEDVNGQMFTGQAAHKHAKAFVKGTADVMAQGNESPAKPASEDATGRQGPQGLPVESGAPGPAGLPGTQGQKELGSAPQEDTPPKEQGVPPTKVPEVPPEKATHGPEAGAEGLGGNKATPSTGSPERSPGQGTETVGKEGAEPGAALGPVPGATGAQGGTLTGPSTTPAVAEVTVARQEEQANAAAQQSNISNSEGGITPVVPASTNIVEVPKPLTNLYDEVLQNSELKGGNYTDKYGKFKKEFDDFIMSGKEYNMVKKFINDFSKKGKADANVTTAVNDVFKKALTDDTYSEEFKNVLCGMFSFAKRYSYLNQERNNNAELYNKTFEIALSLLDTTMAN</sequence>
<evidence type="ECO:0000256" key="1">
    <source>
        <dbReference type="SAM" id="MobiDB-lite"/>
    </source>
</evidence>
<protein>
    <submittedName>
        <fullName evidence="4">MSP7-like protein (MSRP2)</fullName>
    </submittedName>
</protein>
<evidence type="ECO:0000256" key="2">
    <source>
        <dbReference type="SAM" id="SignalP"/>
    </source>
</evidence>